<organism evidence="2 3">
    <name type="scientific">Halorientalis regularis</name>
    <dbReference type="NCBI Taxonomy" id="660518"/>
    <lineage>
        <taxon>Archaea</taxon>
        <taxon>Methanobacteriati</taxon>
        <taxon>Methanobacteriota</taxon>
        <taxon>Stenosarchaea group</taxon>
        <taxon>Halobacteria</taxon>
        <taxon>Halobacteriales</taxon>
        <taxon>Haloarculaceae</taxon>
        <taxon>Halorientalis</taxon>
    </lineage>
</organism>
<protein>
    <submittedName>
        <fullName evidence="2">Universal stress protein family protein</fullName>
    </submittedName>
</protein>
<dbReference type="STRING" id="660518.SAMN05216218_12110"/>
<dbReference type="InterPro" id="IPR006016">
    <property type="entry name" value="UspA"/>
</dbReference>
<dbReference type="RefSeq" id="WP_092695209.1">
    <property type="nucleotide sequence ID" value="NZ_FNBK01000021.1"/>
</dbReference>
<feature type="domain" description="UspA" evidence="1">
    <location>
        <begin position="3"/>
        <end position="132"/>
    </location>
</feature>
<keyword evidence="3" id="KW-1185">Reference proteome</keyword>
<dbReference type="EMBL" id="FNBK01000021">
    <property type="protein sequence ID" value="SDG27774.1"/>
    <property type="molecule type" value="Genomic_DNA"/>
</dbReference>
<sequence length="137" mass="14587">MGVLIAVSDDTQFETVLTVGVQLAVGLGQELYVTHITATETASGDEQAFRDNVRESLSDVDVPVEVDLEHLSRGGLRPGTAVGKQLLEIAEDTSIEHIVIGHRSKSRLSTVREGHTGFVVAQEAAVPVTIVPDTVES</sequence>
<dbReference type="AlphaFoldDB" id="A0A1G7SYC9"/>
<evidence type="ECO:0000313" key="2">
    <source>
        <dbReference type="EMBL" id="SDG27774.1"/>
    </source>
</evidence>
<dbReference type="OrthoDB" id="14880at2157"/>
<gene>
    <name evidence="2" type="ORF">SAMN05216218_12110</name>
</gene>
<evidence type="ECO:0000313" key="3">
    <source>
        <dbReference type="Proteomes" id="UP000199076"/>
    </source>
</evidence>
<dbReference type="Proteomes" id="UP000199076">
    <property type="component" value="Unassembled WGS sequence"/>
</dbReference>
<proteinExistence type="predicted"/>
<accession>A0A1G7SYC9</accession>
<dbReference type="Gene3D" id="3.40.50.620">
    <property type="entry name" value="HUPs"/>
    <property type="match status" value="1"/>
</dbReference>
<evidence type="ECO:0000259" key="1">
    <source>
        <dbReference type="Pfam" id="PF00582"/>
    </source>
</evidence>
<dbReference type="Pfam" id="PF00582">
    <property type="entry name" value="Usp"/>
    <property type="match status" value="1"/>
</dbReference>
<reference evidence="3" key="1">
    <citation type="submission" date="2016-10" db="EMBL/GenBank/DDBJ databases">
        <authorList>
            <person name="Varghese N."/>
            <person name="Submissions S."/>
        </authorList>
    </citation>
    <scope>NUCLEOTIDE SEQUENCE [LARGE SCALE GENOMIC DNA]</scope>
    <source>
        <strain evidence="3">IBRC-M 10760</strain>
    </source>
</reference>
<name>A0A1G7SYC9_9EURY</name>
<dbReference type="SUPFAM" id="SSF52402">
    <property type="entry name" value="Adenine nucleotide alpha hydrolases-like"/>
    <property type="match status" value="1"/>
</dbReference>
<dbReference type="InterPro" id="IPR014729">
    <property type="entry name" value="Rossmann-like_a/b/a_fold"/>
</dbReference>